<gene>
    <name evidence="1" type="ORF">DWV08_10295</name>
    <name evidence="2" type="ORF">DXU92_02045</name>
</gene>
<dbReference type="KEGG" id="bsau:DWV08_10295"/>
<organism evidence="2 4">
    <name type="scientific">Brachybacterium saurashtrense</name>
    <dbReference type="NCBI Taxonomy" id="556288"/>
    <lineage>
        <taxon>Bacteria</taxon>
        <taxon>Bacillati</taxon>
        <taxon>Actinomycetota</taxon>
        <taxon>Actinomycetes</taxon>
        <taxon>Micrococcales</taxon>
        <taxon>Dermabacteraceae</taxon>
        <taxon>Brachybacterium</taxon>
    </lineage>
</organism>
<sequence length="152" mass="17312">MTVIAPIRYYQGRVAYPSRQQLDQAKANLDLDFGDGDRPTEDVDCTHLQRITVRGPSTQIRQLDEQARQKFFDYIGYKRGFRVLTHDTATDSNHGEAVIRHEIVYVVESRPTKGYVKLTLKSEVPPEEASGADSGEWFDGLFSGMGEVFKRR</sequence>
<dbReference type="AlphaFoldDB" id="A0A345YPV6"/>
<accession>A0A345YPV6</accession>
<dbReference type="Proteomes" id="UP000254236">
    <property type="component" value="Chromosome"/>
</dbReference>
<dbReference type="OrthoDB" id="4933377at2"/>
<proteinExistence type="predicted"/>
<reference evidence="2 4" key="2">
    <citation type="submission" date="2018-08" db="EMBL/GenBank/DDBJ databases">
        <title>Brachybacterium saurashtrense DSM 23186.</title>
        <authorList>
            <person name="Li Y."/>
        </authorList>
    </citation>
    <scope>NUCLEOTIDE SEQUENCE [LARGE SCALE GENOMIC DNA]</scope>
    <source>
        <strain evidence="2 4">DSM 23186</strain>
    </source>
</reference>
<protein>
    <submittedName>
        <fullName evidence="2">Uncharacterized protein</fullName>
    </submittedName>
</protein>
<reference evidence="1 3" key="1">
    <citation type="submission" date="2018-07" db="EMBL/GenBank/DDBJ databases">
        <title>Brachybacterium saurashtrense DSM 23186 genome sequence.</title>
        <authorList>
            <person name="Guo L."/>
        </authorList>
    </citation>
    <scope>NUCLEOTIDE SEQUENCE [LARGE SCALE GENOMIC DNA]</scope>
    <source>
        <strain evidence="1 3">DSM 23186</strain>
    </source>
</reference>
<dbReference type="RefSeq" id="WP_115413697.1">
    <property type="nucleotide sequence ID" value="NZ_CP031356.1"/>
</dbReference>
<dbReference type="EMBL" id="QSWH01000002">
    <property type="protein sequence ID" value="RRR23696.1"/>
    <property type="molecule type" value="Genomic_DNA"/>
</dbReference>
<evidence type="ECO:0000313" key="2">
    <source>
        <dbReference type="EMBL" id="RRR23696.1"/>
    </source>
</evidence>
<dbReference type="EMBL" id="CP031356">
    <property type="protein sequence ID" value="AXK45958.1"/>
    <property type="molecule type" value="Genomic_DNA"/>
</dbReference>
<evidence type="ECO:0000313" key="1">
    <source>
        <dbReference type="EMBL" id="AXK45958.1"/>
    </source>
</evidence>
<evidence type="ECO:0000313" key="3">
    <source>
        <dbReference type="Proteomes" id="UP000254236"/>
    </source>
</evidence>
<dbReference type="Proteomes" id="UP000282185">
    <property type="component" value="Unassembled WGS sequence"/>
</dbReference>
<name>A0A345YPV6_9MICO</name>
<evidence type="ECO:0000313" key="4">
    <source>
        <dbReference type="Proteomes" id="UP000282185"/>
    </source>
</evidence>
<keyword evidence="3" id="KW-1185">Reference proteome</keyword>